<evidence type="ECO:0000256" key="2">
    <source>
        <dbReference type="HAMAP-Rule" id="MF_00048"/>
    </source>
</evidence>
<dbReference type="EMBL" id="JACHEN010000028">
    <property type="protein sequence ID" value="MBB6217792.1"/>
    <property type="molecule type" value="Genomic_DNA"/>
</dbReference>
<keyword evidence="3" id="KW-0540">Nuclease</keyword>
<keyword evidence="3" id="KW-0378">Hydrolase</keyword>
<evidence type="ECO:0000256" key="1">
    <source>
        <dbReference type="ARBA" id="ARBA00006738"/>
    </source>
</evidence>
<accession>A0A841L3T9</accession>
<dbReference type="HAMAP" id="MF_00048">
    <property type="entry name" value="UPF0102"/>
    <property type="match status" value="1"/>
</dbReference>
<proteinExistence type="inferred from homology"/>
<dbReference type="AlphaFoldDB" id="A0A841L3T9"/>
<comment type="caution">
    <text evidence="3">The sequence shown here is derived from an EMBL/GenBank/DDBJ whole genome shotgun (WGS) entry which is preliminary data.</text>
</comment>
<dbReference type="InterPro" id="IPR011856">
    <property type="entry name" value="tRNA_endonuc-like_dom_sf"/>
</dbReference>
<reference evidence="3 4" key="1">
    <citation type="submission" date="2020-08" db="EMBL/GenBank/DDBJ databases">
        <title>Genomic Encyclopedia of Type Strains, Phase IV (KMG-IV): sequencing the most valuable type-strain genomes for metagenomic binning, comparative biology and taxonomic classification.</title>
        <authorList>
            <person name="Goeker M."/>
        </authorList>
    </citation>
    <scope>NUCLEOTIDE SEQUENCE [LARGE SCALE GENOMIC DNA]</scope>
    <source>
        <strain evidence="3 4">DSM 103526</strain>
    </source>
</reference>
<dbReference type="NCBIfam" id="NF009150">
    <property type="entry name" value="PRK12497.1-3"/>
    <property type="match status" value="1"/>
</dbReference>
<dbReference type="Pfam" id="PF02021">
    <property type="entry name" value="UPF0102"/>
    <property type="match status" value="1"/>
</dbReference>
<evidence type="ECO:0000313" key="3">
    <source>
        <dbReference type="EMBL" id="MBB6217792.1"/>
    </source>
</evidence>
<dbReference type="SUPFAM" id="SSF52980">
    <property type="entry name" value="Restriction endonuclease-like"/>
    <property type="match status" value="1"/>
</dbReference>
<dbReference type="Proteomes" id="UP000579281">
    <property type="component" value="Unassembled WGS sequence"/>
</dbReference>
<keyword evidence="3" id="KW-0255">Endonuclease</keyword>
<dbReference type="NCBIfam" id="NF009154">
    <property type="entry name" value="PRK12497.3-3"/>
    <property type="match status" value="1"/>
</dbReference>
<name>A0A841L3T9_9FIRM</name>
<dbReference type="PANTHER" id="PTHR34039:SF1">
    <property type="entry name" value="UPF0102 PROTEIN YRAN"/>
    <property type="match status" value="1"/>
</dbReference>
<keyword evidence="4" id="KW-1185">Reference proteome</keyword>
<gene>
    <name evidence="3" type="ORF">HNQ80_003915</name>
</gene>
<dbReference type="RefSeq" id="WP_184312297.1">
    <property type="nucleotide sequence ID" value="NZ_JACHEN010000028.1"/>
</dbReference>
<dbReference type="PANTHER" id="PTHR34039">
    <property type="entry name" value="UPF0102 PROTEIN YRAN"/>
    <property type="match status" value="1"/>
</dbReference>
<evidence type="ECO:0000313" key="4">
    <source>
        <dbReference type="Proteomes" id="UP000579281"/>
    </source>
</evidence>
<dbReference type="InterPro" id="IPR011335">
    <property type="entry name" value="Restrct_endonuc-II-like"/>
</dbReference>
<dbReference type="GO" id="GO:0003676">
    <property type="term" value="F:nucleic acid binding"/>
    <property type="evidence" value="ECO:0007669"/>
    <property type="project" value="InterPro"/>
</dbReference>
<comment type="similarity">
    <text evidence="1 2">Belongs to the UPF0102 family.</text>
</comment>
<dbReference type="InterPro" id="IPR003509">
    <property type="entry name" value="UPF0102_YraN-like"/>
</dbReference>
<sequence length="121" mass="14164">MKGYNREIGIQGENAAIRYLVNQGYVVIERNYRSRYGEIDIIAKDNNMIVFVEVKTRSNLAYGRPAEAIDYRKTRHLRYTAQQYIQWKGLYDCGCRFDAIEVVIGSLNTRSKINHIRNIIE</sequence>
<dbReference type="Gene3D" id="3.40.1350.10">
    <property type="match status" value="1"/>
</dbReference>
<protein>
    <recommendedName>
        <fullName evidence="2">UPF0102 protein HNQ80_003915</fullName>
    </recommendedName>
</protein>
<dbReference type="NCBIfam" id="TIGR00252">
    <property type="entry name" value="YraN family protein"/>
    <property type="match status" value="1"/>
</dbReference>
<organism evidence="3 4">
    <name type="scientific">Anaerosolibacter carboniphilus</name>
    <dbReference type="NCBI Taxonomy" id="1417629"/>
    <lineage>
        <taxon>Bacteria</taxon>
        <taxon>Bacillati</taxon>
        <taxon>Bacillota</taxon>
        <taxon>Clostridia</taxon>
        <taxon>Peptostreptococcales</taxon>
        <taxon>Thermotaleaceae</taxon>
        <taxon>Anaerosolibacter</taxon>
    </lineage>
</organism>
<dbReference type="CDD" id="cd20736">
    <property type="entry name" value="PoNe_Nuclease"/>
    <property type="match status" value="1"/>
</dbReference>
<dbReference type="GO" id="GO:0004519">
    <property type="term" value="F:endonuclease activity"/>
    <property type="evidence" value="ECO:0007669"/>
    <property type="project" value="UniProtKB-KW"/>
</dbReference>